<sequence length="126" mass="14037">MKHFARLTAQRSAQWHETPAVLAVIANIDIHDLALHRPRLVMGTDQLVITGSPVEVLDRLRAEHASNTMGSFENAADKRAYIAAMGPDARDVLADCFGDPHKFNGYSEYEATAMWRWDFEARGIAA</sequence>
<gene>
    <name evidence="1" type="ORF">DI555_06855</name>
</gene>
<dbReference type="EMBL" id="QFPX01000005">
    <property type="protein sequence ID" value="PZQ55739.1"/>
    <property type="molecule type" value="Genomic_DNA"/>
</dbReference>
<comment type="caution">
    <text evidence="1">The sequence shown here is derived from an EMBL/GenBank/DDBJ whole genome shotgun (WGS) entry which is preliminary data.</text>
</comment>
<dbReference type="Proteomes" id="UP000249082">
    <property type="component" value="Unassembled WGS sequence"/>
</dbReference>
<evidence type="ECO:0000313" key="1">
    <source>
        <dbReference type="EMBL" id="PZQ55739.1"/>
    </source>
</evidence>
<protein>
    <submittedName>
        <fullName evidence="1">Uncharacterized protein</fullName>
    </submittedName>
</protein>
<proteinExistence type="predicted"/>
<evidence type="ECO:0000313" key="2">
    <source>
        <dbReference type="Proteomes" id="UP000249082"/>
    </source>
</evidence>
<accession>A0A2W5NUM2</accession>
<name>A0A2W5NUM2_9SPHN</name>
<organism evidence="1 2">
    <name type="scientific">Novosphingobium pentaromativorans</name>
    <dbReference type="NCBI Taxonomy" id="205844"/>
    <lineage>
        <taxon>Bacteria</taxon>
        <taxon>Pseudomonadati</taxon>
        <taxon>Pseudomonadota</taxon>
        <taxon>Alphaproteobacteria</taxon>
        <taxon>Sphingomonadales</taxon>
        <taxon>Sphingomonadaceae</taxon>
        <taxon>Novosphingobium</taxon>
    </lineage>
</organism>
<reference evidence="1 2" key="1">
    <citation type="submission" date="2017-08" db="EMBL/GenBank/DDBJ databases">
        <title>Infants hospitalized years apart are colonized by the same room-sourced microbial strains.</title>
        <authorList>
            <person name="Brooks B."/>
            <person name="Olm M.R."/>
            <person name="Firek B.A."/>
            <person name="Baker R."/>
            <person name="Thomas B.C."/>
            <person name="Morowitz M.J."/>
            <person name="Banfield J.F."/>
        </authorList>
    </citation>
    <scope>NUCLEOTIDE SEQUENCE [LARGE SCALE GENOMIC DNA]</scope>
    <source>
        <strain evidence="1">S2_005_002_R2_33</strain>
    </source>
</reference>
<dbReference type="AlphaFoldDB" id="A0A2W5NUM2"/>